<feature type="region of interest" description="Disordered" evidence="1">
    <location>
        <begin position="1"/>
        <end position="87"/>
    </location>
</feature>
<dbReference type="Gramene" id="TVU09046">
    <property type="protein sequence ID" value="TVU09046"/>
    <property type="gene ID" value="EJB05_42486"/>
</dbReference>
<accession>A0A5J9TCD2</accession>
<name>A0A5J9TCD2_9POAL</name>
<organism evidence="2 3">
    <name type="scientific">Eragrostis curvula</name>
    <name type="common">weeping love grass</name>
    <dbReference type="NCBI Taxonomy" id="38414"/>
    <lineage>
        <taxon>Eukaryota</taxon>
        <taxon>Viridiplantae</taxon>
        <taxon>Streptophyta</taxon>
        <taxon>Embryophyta</taxon>
        <taxon>Tracheophyta</taxon>
        <taxon>Spermatophyta</taxon>
        <taxon>Magnoliopsida</taxon>
        <taxon>Liliopsida</taxon>
        <taxon>Poales</taxon>
        <taxon>Poaceae</taxon>
        <taxon>PACMAD clade</taxon>
        <taxon>Chloridoideae</taxon>
        <taxon>Eragrostideae</taxon>
        <taxon>Eragrostidinae</taxon>
        <taxon>Eragrostis</taxon>
    </lineage>
</organism>
<evidence type="ECO:0000313" key="2">
    <source>
        <dbReference type="EMBL" id="TVU09046.1"/>
    </source>
</evidence>
<feature type="non-terminal residue" evidence="2">
    <location>
        <position position="1"/>
    </location>
</feature>
<evidence type="ECO:0000256" key="1">
    <source>
        <dbReference type="SAM" id="MobiDB-lite"/>
    </source>
</evidence>
<evidence type="ECO:0000313" key="3">
    <source>
        <dbReference type="Proteomes" id="UP000324897"/>
    </source>
</evidence>
<dbReference type="Proteomes" id="UP000324897">
    <property type="component" value="Chromosome 3"/>
</dbReference>
<feature type="non-terminal residue" evidence="2">
    <location>
        <position position="173"/>
    </location>
</feature>
<dbReference type="EMBL" id="RWGY01000039">
    <property type="protein sequence ID" value="TVU09046.1"/>
    <property type="molecule type" value="Genomic_DNA"/>
</dbReference>
<protein>
    <submittedName>
        <fullName evidence="2">Uncharacterized protein</fullName>
    </submittedName>
</protein>
<keyword evidence="3" id="KW-1185">Reference proteome</keyword>
<proteinExistence type="predicted"/>
<dbReference type="AlphaFoldDB" id="A0A5J9TCD2"/>
<comment type="caution">
    <text evidence="2">The sequence shown here is derived from an EMBL/GenBank/DDBJ whole genome shotgun (WGS) entry which is preliminary data.</text>
</comment>
<reference evidence="2 3" key="1">
    <citation type="journal article" date="2019" name="Sci. Rep.">
        <title>A high-quality genome of Eragrostis curvula grass provides insights into Poaceae evolution and supports new strategies to enhance forage quality.</title>
        <authorList>
            <person name="Carballo J."/>
            <person name="Santos B.A.C.M."/>
            <person name="Zappacosta D."/>
            <person name="Garbus I."/>
            <person name="Selva J.P."/>
            <person name="Gallo C.A."/>
            <person name="Diaz A."/>
            <person name="Albertini E."/>
            <person name="Caccamo M."/>
            <person name="Echenique V."/>
        </authorList>
    </citation>
    <scope>NUCLEOTIDE SEQUENCE [LARGE SCALE GENOMIC DNA]</scope>
    <source>
        <strain evidence="3">cv. Victoria</strain>
        <tissue evidence="2">Leaf</tissue>
    </source>
</reference>
<sequence length="173" mass="17749">YPLTLLSIPERGGAPPPPSFLSKHNGPSLSLPEQPARGGPLSHPEQALRLPSLPPRAGVAGPLSLPDQAARRASLAPRAGGAEDFHLSPSRYERIRRRVVEGRRGSTLHQVPPPSSAWSLSRAGARVVDGGTMALLVAGAAAAARRGEPRGTATAARRGGPGDAATAARRGGP</sequence>
<gene>
    <name evidence="2" type="ORF">EJB05_42486</name>
</gene>
<feature type="region of interest" description="Disordered" evidence="1">
    <location>
        <begin position="144"/>
        <end position="173"/>
    </location>
</feature>